<dbReference type="Proteomes" id="UP000480178">
    <property type="component" value="Chromosome"/>
</dbReference>
<dbReference type="RefSeq" id="WP_162445136.1">
    <property type="nucleotide sequence ID" value="NZ_CP048222.1"/>
</dbReference>
<evidence type="ECO:0000313" key="2">
    <source>
        <dbReference type="Proteomes" id="UP000480178"/>
    </source>
</evidence>
<dbReference type="InterPro" id="IPR038607">
    <property type="entry name" value="PhoD-like_sf"/>
</dbReference>
<evidence type="ECO:0008006" key="3">
    <source>
        <dbReference type="Google" id="ProtNLM"/>
    </source>
</evidence>
<evidence type="ECO:0000313" key="1">
    <source>
        <dbReference type="EMBL" id="QHT69143.1"/>
    </source>
</evidence>
<dbReference type="Gene3D" id="3.60.21.70">
    <property type="entry name" value="PhoD-like phosphatase"/>
    <property type="match status" value="1"/>
</dbReference>
<accession>A0A6C0GND8</accession>
<proteinExistence type="predicted"/>
<gene>
    <name evidence="1" type="ORF">GXP67_22110</name>
</gene>
<dbReference type="KEGG" id="rhoz:GXP67_22110"/>
<keyword evidence="2" id="KW-1185">Reference proteome</keyword>
<sequence>MKYSRYISYLETLLNTGFANDKIAEAEQRNLHESLQQKFSAIESGNLSDKEKKRIDEEKKGLKEVIQHIFSICSDSPLVTKDTNNTITGISQILQQSVQPLNIAELPLILSGPMVRKAEPGAVTVWVALKEAKEVVLSVVEDANNVAGSTILTGNLQTVKLGTNLHIAAVTAKPIAPEKQLQYGNTYFYTLTIGGQDLLAQGVLSTANIPAEITYPDEKLPSFQLPSLDLNKVHLIHSSCRNMTNDAYDALPALDTLLQQTWKTNRPQQLYLSGDQIYADEANEVLEHLYIDVGNTLMSGKEANGGYKSPEKMRSKDDGEADVCPAEIIPGERGHMHKVKEFIINNQRKSFIDLLKEYTQTTLDPPELTDNLDTPDYIHDLCGFTPTSRFHLFSLSDFFGLYLLNWSDVLWPSFFRAEASKKWAVKHSMAAKNEDDDSLLQKLESGISKISSIESRYIKKLSDEEVSQAQKKAYVELAYELKRFRMVIRDFTEMMNLVIFASELKKVRRVLANIATYMMFDDHEVTDDWHMTREWVHRVYSKPMGRRVLQNGLAAYAVFQAWGNTPERFETGESAGKKLLNALSAWIGNNYSDEANEKIIANLLKIPDKIQAAKYRSIGSGDTFPEIFTQPLSWHYQVSHPKYEVLVLDARTFRSFPGSLYGAAEHISAKSLKEQMPEPVVLPPPFSDIPKEITFVISPCNVVTIPLFRNYLSGVALPLAHYFTGYSGNRWEMAAYDPDQADSWEVSSKLFETFLSLLAVRTAKTQPEAKSENRVVILSGDVHFTYAGRLAYWADKPFETEQTKAHEMVVAHLTASGMKNEASAWKKLKLDLLGYEFTDLGSNTQRLPEPEVVVGYAKAPQTLDKAKKDEIVLRTRWFPNYKPGLITQNPILLPNHKIHPEVKIPKPEWMYRIDFIRGTKEKKVENFNTISHFHFARQQAPSSEIIRRSNFASITIDWEGEGKLVQALDTKAESFTIILAQGKTFPQAPFFAIIDQEIIYVLETKTQAGNDTELTCSQLKRGKADSQAQAHVQNSTVKIRRTVSQTIWVVAEVPLKEQTSTSGLTPHALTRYKVAMAADDLQYTKPTPNTL</sequence>
<reference evidence="1 2" key="1">
    <citation type="submission" date="2020-01" db="EMBL/GenBank/DDBJ databases">
        <authorList>
            <person name="Kim M.K."/>
        </authorList>
    </citation>
    <scope>NUCLEOTIDE SEQUENCE [LARGE SCALE GENOMIC DNA]</scope>
    <source>
        <strain evidence="1 2">172606-1</strain>
    </source>
</reference>
<organism evidence="1 2">
    <name type="scientific">Rhodocytophaga rosea</name>
    <dbReference type="NCBI Taxonomy" id="2704465"/>
    <lineage>
        <taxon>Bacteria</taxon>
        <taxon>Pseudomonadati</taxon>
        <taxon>Bacteroidota</taxon>
        <taxon>Cytophagia</taxon>
        <taxon>Cytophagales</taxon>
        <taxon>Rhodocytophagaceae</taxon>
        <taxon>Rhodocytophaga</taxon>
    </lineage>
</organism>
<dbReference type="EMBL" id="CP048222">
    <property type="protein sequence ID" value="QHT69143.1"/>
    <property type="molecule type" value="Genomic_DNA"/>
</dbReference>
<name>A0A6C0GND8_9BACT</name>
<dbReference type="AlphaFoldDB" id="A0A6C0GND8"/>
<dbReference type="PANTHER" id="PTHR37031">
    <property type="entry name" value="METALLOPHOSPHATASE BINDING DOMAIN PROTEIN"/>
    <property type="match status" value="1"/>
</dbReference>
<protein>
    <recommendedName>
        <fullName evidence="3">PhoD-like phosphatase metallophosphatase domain-containing protein</fullName>
    </recommendedName>
</protein>
<dbReference type="PANTHER" id="PTHR37031:SF2">
    <property type="entry name" value="PHOD-LIKE PHOSPHATASE METALLOPHOSPHATASE DOMAIN-CONTAINING PROTEIN"/>
    <property type="match status" value="1"/>
</dbReference>